<dbReference type="OrthoDB" id="670210at2"/>
<feature type="transmembrane region" description="Helical" evidence="5">
    <location>
        <begin position="158"/>
        <end position="182"/>
    </location>
</feature>
<dbReference type="Pfam" id="PF01061">
    <property type="entry name" value="ABC2_membrane"/>
    <property type="match status" value="1"/>
</dbReference>
<evidence type="ECO:0000259" key="6">
    <source>
        <dbReference type="PROSITE" id="PS51012"/>
    </source>
</evidence>
<dbReference type="PIRSF" id="PIRSF006648">
    <property type="entry name" value="DrrB"/>
    <property type="match status" value="1"/>
</dbReference>
<dbReference type="Proteomes" id="UP000307943">
    <property type="component" value="Unassembled WGS sequence"/>
</dbReference>
<sequence length="280" mass="30703">MTTFIHPSESVNRPNSPGQRFLYAISDVWTMTRRDFMHWRGRPGTILLGWLFPVMIVLMFGFLFGGAIRVPGDGGYFEFLMPGMFAMTMVFGLETTVISVASDASKGVTDRFRSMPMNASAVVLGRCIADMLNSIVGLAVLIGTGLLLGWQWHDGLNAAIAAIGLLLLLRFALLWVGIYIGLSTKGPEAVVSVQILVWPIGFLSSVFVDPSSMPAWLGAIAEWNPLSATAAAARELFMNPGWQGDNWIARNGILLAIIWPIALTAVFLPLSVRRYRGLRR</sequence>
<keyword evidence="4 5" id="KW-0472">Membrane</keyword>
<gene>
    <name evidence="7" type="ORF">FE784_18430</name>
</gene>
<evidence type="ECO:0000256" key="4">
    <source>
        <dbReference type="ARBA" id="ARBA00023136"/>
    </source>
</evidence>
<dbReference type="InterPro" id="IPR000412">
    <property type="entry name" value="ABC_2_transport"/>
</dbReference>
<comment type="similarity">
    <text evidence="5">Belongs to the ABC-2 integral membrane protein family.</text>
</comment>
<keyword evidence="3 5" id="KW-1133">Transmembrane helix</keyword>
<dbReference type="PROSITE" id="PS51012">
    <property type="entry name" value="ABC_TM2"/>
    <property type="match status" value="1"/>
</dbReference>
<dbReference type="PANTHER" id="PTHR43229:SF2">
    <property type="entry name" value="NODULATION PROTEIN J"/>
    <property type="match status" value="1"/>
</dbReference>
<feature type="transmembrane region" description="Helical" evidence="5">
    <location>
        <begin position="80"/>
        <end position="102"/>
    </location>
</feature>
<reference evidence="7 8" key="1">
    <citation type="submission" date="2019-05" db="EMBL/GenBank/DDBJ databases">
        <title>We sequenced the genome of Paenibacillus hemerocallicola KCTC 33185 for further insight into its adaptation and study the phylogeny of Paenibacillus.</title>
        <authorList>
            <person name="Narsing Rao M.P."/>
        </authorList>
    </citation>
    <scope>NUCLEOTIDE SEQUENCE [LARGE SCALE GENOMIC DNA]</scope>
    <source>
        <strain evidence="7 8">KCTC 33185</strain>
    </source>
</reference>
<protein>
    <recommendedName>
        <fullName evidence="5">Transport permease protein</fullName>
    </recommendedName>
</protein>
<dbReference type="InterPro" id="IPR047817">
    <property type="entry name" value="ABC2_TM_bact-type"/>
</dbReference>
<name>A0A5C4T6V0_9BACL</name>
<evidence type="ECO:0000256" key="2">
    <source>
        <dbReference type="ARBA" id="ARBA00022692"/>
    </source>
</evidence>
<keyword evidence="2 5" id="KW-0812">Transmembrane</keyword>
<evidence type="ECO:0000256" key="5">
    <source>
        <dbReference type="RuleBase" id="RU361157"/>
    </source>
</evidence>
<comment type="subcellular location">
    <subcellularLocation>
        <location evidence="5">Cell membrane</location>
        <topology evidence="5">Multi-pass membrane protein</topology>
    </subcellularLocation>
    <subcellularLocation>
        <location evidence="1">Membrane</location>
        <topology evidence="1">Multi-pass membrane protein</topology>
    </subcellularLocation>
</comment>
<dbReference type="RefSeq" id="WP_139603698.1">
    <property type="nucleotide sequence ID" value="NZ_VDCQ01000025.1"/>
</dbReference>
<keyword evidence="5" id="KW-1003">Cell membrane</keyword>
<proteinExistence type="inferred from homology"/>
<evidence type="ECO:0000256" key="1">
    <source>
        <dbReference type="ARBA" id="ARBA00004141"/>
    </source>
</evidence>
<dbReference type="GO" id="GO:0043190">
    <property type="term" value="C:ATP-binding cassette (ABC) transporter complex"/>
    <property type="evidence" value="ECO:0007669"/>
    <property type="project" value="InterPro"/>
</dbReference>
<dbReference type="PANTHER" id="PTHR43229">
    <property type="entry name" value="NODULATION PROTEIN J"/>
    <property type="match status" value="1"/>
</dbReference>
<dbReference type="AlphaFoldDB" id="A0A5C4T6V0"/>
<dbReference type="GO" id="GO:0140359">
    <property type="term" value="F:ABC-type transporter activity"/>
    <property type="evidence" value="ECO:0007669"/>
    <property type="project" value="InterPro"/>
</dbReference>
<evidence type="ECO:0000313" key="8">
    <source>
        <dbReference type="Proteomes" id="UP000307943"/>
    </source>
</evidence>
<dbReference type="InterPro" id="IPR013525">
    <property type="entry name" value="ABC2_TM"/>
</dbReference>
<feature type="transmembrane region" description="Helical" evidence="5">
    <location>
        <begin position="189"/>
        <end position="208"/>
    </location>
</feature>
<dbReference type="InterPro" id="IPR051784">
    <property type="entry name" value="Nod_factor_ABC_transporter"/>
</dbReference>
<evidence type="ECO:0000313" key="7">
    <source>
        <dbReference type="EMBL" id="TNJ64824.1"/>
    </source>
</evidence>
<accession>A0A5C4T6V0</accession>
<comment type="caution">
    <text evidence="7">The sequence shown here is derived from an EMBL/GenBank/DDBJ whole genome shotgun (WGS) entry which is preliminary data.</text>
</comment>
<feature type="transmembrane region" description="Helical" evidence="5">
    <location>
        <begin position="123"/>
        <end position="152"/>
    </location>
</feature>
<feature type="transmembrane region" description="Helical" evidence="5">
    <location>
        <begin position="46"/>
        <end position="68"/>
    </location>
</feature>
<feature type="transmembrane region" description="Helical" evidence="5">
    <location>
        <begin position="247"/>
        <end position="270"/>
    </location>
</feature>
<evidence type="ECO:0000256" key="3">
    <source>
        <dbReference type="ARBA" id="ARBA00022989"/>
    </source>
</evidence>
<keyword evidence="8" id="KW-1185">Reference proteome</keyword>
<dbReference type="EMBL" id="VDCQ01000025">
    <property type="protein sequence ID" value="TNJ64824.1"/>
    <property type="molecule type" value="Genomic_DNA"/>
</dbReference>
<keyword evidence="5" id="KW-0813">Transport</keyword>
<organism evidence="7 8">
    <name type="scientific">Paenibacillus hemerocallicola</name>
    <dbReference type="NCBI Taxonomy" id="1172614"/>
    <lineage>
        <taxon>Bacteria</taxon>
        <taxon>Bacillati</taxon>
        <taxon>Bacillota</taxon>
        <taxon>Bacilli</taxon>
        <taxon>Bacillales</taxon>
        <taxon>Paenibacillaceae</taxon>
        <taxon>Paenibacillus</taxon>
    </lineage>
</organism>
<feature type="domain" description="ABC transmembrane type-2" evidence="6">
    <location>
        <begin position="44"/>
        <end position="278"/>
    </location>
</feature>